<reference evidence="5" key="1">
    <citation type="submission" date="2023-08" db="EMBL/GenBank/DDBJ databases">
        <authorList>
            <person name="Alioto T."/>
            <person name="Alioto T."/>
            <person name="Gomez Garrido J."/>
        </authorList>
    </citation>
    <scope>NUCLEOTIDE SEQUENCE</scope>
</reference>
<gene>
    <name evidence="5" type="ORF">XNOV1_A034715</name>
</gene>
<dbReference type="Pfam" id="PF14295">
    <property type="entry name" value="PAN_4"/>
    <property type="match status" value="1"/>
</dbReference>
<keyword evidence="3" id="KW-0732">Signal</keyword>
<feature type="domain" description="Apple" evidence="4">
    <location>
        <begin position="17"/>
        <end position="105"/>
    </location>
</feature>
<accession>A0AAV1HEX9</accession>
<dbReference type="Gene3D" id="3.50.4.10">
    <property type="entry name" value="Hepatocyte Growth Factor"/>
    <property type="match status" value="4"/>
</dbReference>
<dbReference type="GO" id="GO:0006508">
    <property type="term" value="P:proteolysis"/>
    <property type="evidence" value="ECO:0007669"/>
    <property type="project" value="InterPro"/>
</dbReference>
<dbReference type="PRINTS" id="PR00005">
    <property type="entry name" value="APPLEDOMAIN"/>
</dbReference>
<sequence length="376" mass="42347">MGSYLILVGVLSMCTICFSQECNTELLTNEDFPGTDILHLYAPDAEHCQQLCTQHHSCQFFTFLRSDWSRDKRNFYCYLKSTPSGEPNSRTALLGVTSGFSLKPCNQAPPQPCLSNVYQNVDFNGDDYRSFFTGDQEGCQRACTQDPYCQYFTYANDVHTPENIRYKCHLKFSWPVPRTPIVERTAGVVSGFSSKAPMSQVSDTACQAKLFPNTAVPGDHLKMFTTATPEHCLSLCSAHPSCTFFAHNSGNFTCNLKNNPDEMVLKAKAGVTSGIPERFCQLDNSWLTVPQVGIDFRGSDMRFELMEDAETCQKTCNEDAYCQFYTYVTSEFHNNDYWKRCYLKRVITMPSPSKIVKTNNVVSGFHLRNCAKGSGI</sequence>
<evidence type="ECO:0000313" key="6">
    <source>
        <dbReference type="Proteomes" id="UP001178508"/>
    </source>
</evidence>
<dbReference type="AlphaFoldDB" id="A0AAV1HEX9"/>
<feature type="domain" description="Apple" evidence="4">
    <location>
        <begin position="206"/>
        <end position="280"/>
    </location>
</feature>
<feature type="signal peptide" evidence="3">
    <location>
        <begin position="1"/>
        <end position="19"/>
    </location>
</feature>
<dbReference type="PROSITE" id="PS00495">
    <property type="entry name" value="APPLE"/>
    <property type="match status" value="1"/>
</dbReference>
<keyword evidence="6" id="KW-1185">Reference proteome</keyword>
<dbReference type="SUPFAM" id="SSF57414">
    <property type="entry name" value="Hairpin loop containing domain-like"/>
    <property type="match status" value="1"/>
</dbReference>
<protein>
    <submittedName>
        <fullName evidence="5">Coagulation factor XI-like</fullName>
    </submittedName>
</protein>
<dbReference type="PROSITE" id="PS50948">
    <property type="entry name" value="PAN"/>
    <property type="match status" value="3"/>
</dbReference>
<dbReference type="SMART" id="SM00223">
    <property type="entry name" value="APPLE"/>
    <property type="match status" value="4"/>
</dbReference>
<dbReference type="InterPro" id="IPR000177">
    <property type="entry name" value="Apple"/>
</dbReference>
<evidence type="ECO:0000313" key="5">
    <source>
        <dbReference type="EMBL" id="CAJ1083764.1"/>
    </source>
</evidence>
<dbReference type="PANTHER" id="PTHR33946:SF4">
    <property type="entry name" value="COAGULATION FACTOR XI"/>
    <property type="match status" value="1"/>
</dbReference>
<dbReference type="Pfam" id="PF00024">
    <property type="entry name" value="PAN_1"/>
    <property type="match status" value="3"/>
</dbReference>
<dbReference type="GO" id="GO:0005576">
    <property type="term" value="C:extracellular region"/>
    <property type="evidence" value="ECO:0007669"/>
    <property type="project" value="InterPro"/>
</dbReference>
<name>A0AAV1HEX9_XYRNO</name>
<dbReference type="PANTHER" id="PTHR33946">
    <property type="match status" value="1"/>
</dbReference>
<feature type="chain" id="PRO_5043998869" evidence="3">
    <location>
        <begin position="20"/>
        <end position="376"/>
    </location>
</feature>
<dbReference type="CDD" id="cd01100">
    <property type="entry name" value="APPLE_Factor_XI_like"/>
    <property type="match status" value="3"/>
</dbReference>
<organism evidence="5 6">
    <name type="scientific">Xyrichtys novacula</name>
    <name type="common">Pearly razorfish</name>
    <name type="synonym">Hemipteronotus novacula</name>
    <dbReference type="NCBI Taxonomy" id="13765"/>
    <lineage>
        <taxon>Eukaryota</taxon>
        <taxon>Metazoa</taxon>
        <taxon>Chordata</taxon>
        <taxon>Craniata</taxon>
        <taxon>Vertebrata</taxon>
        <taxon>Euteleostomi</taxon>
        <taxon>Actinopterygii</taxon>
        <taxon>Neopterygii</taxon>
        <taxon>Teleostei</taxon>
        <taxon>Neoteleostei</taxon>
        <taxon>Acanthomorphata</taxon>
        <taxon>Eupercaria</taxon>
        <taxon>Labriformes</taxon>
        <taxon>Labridae</taxon>
        <taxon>Xyrichtys</taxon>
    </lineage>
</organism>
<keyword evidence="2" id="KW-1015">Disulfide bond</keyword>
<keyword evidence="1" id="KW-0677">Repeat</keyword>
<dbReference type="EMBL" id="OY660884">
    <property type="protein sequence ID" value="CAJ1083764.1"/>
    <property type="molecule type" value="Genomic_DNA"/>
</dbReference>
<dbReference type="InterPro" id="IPR003609">
    <property type="entry name" value="Pan_app"/>
</dbReference>
<evidence type="ECO:0000256" key="2">
    <source>
        <dbReference type="ARBA" id="ARBA00023157"/>
    </source>
</evidence>
<proteinExistence type="predicted"/>
<feature type="domain" description="Apple" evidence="4">
    <location>
        <begin position="113"/>
        <end position="186"/>
    </location>
</feature>
<dbReference type="Proteomes" id="UP001178508">
    <property type="component" value="Chromosome 21"/>
</dbReference>
<evidence type="ECO:0000256" key="1">
    <source>
        <dbReference type="ARBA" id="ARBA00022737"/>
    </source>
</evidence>
<evidence type="ECO:0000256" key="3">
    <source>
        <dbReference type="SAM" id="SignalP"/>
    </source>
</evidence>
<evidence type="ECO:0000259" key="4">
    <source>
        <dbReference type="PROSITE" id="PS50948"/>
    </source>
</evidence>